<dbReference type="EMBL" id="GBXM01058984">
    <property type="protein sequence ID" value="JAH49593.1"/>
    <property type="molecule type" value="Transcribed_RNA"/>
</dbReference>
<evidence type="ECO:0000313" key="1">
    <source>
        <dbReference type="EMBL" id="JAH49593.1"/>
    </source>
</evidence>
<reference evidence="1" key="1">
    <citation type="submission" date="2014-11" db="EMBL/GenBank/DDBJ databases">
        <authorList>
            <person name="Amaro Gonzalez C."/>
        </authorList>
    </citation>
    <scope>NUCLEOTIDE SEQUENCE</scope>
</reference>
<sequence>MAMDNCYNEYCTLLTGWARWHSG</sequence>
<dbReference type="AlphaFoldDB" id="A0A0E9TA31"/>
<organism evidence="1">
    <name type="scientific">Anguilla anguilla</name>
    <name type="common">European freshwater eel</name>
    <name type="synonym">Muraena anguilla</name>
    <dbReference type="NCBI Taxonomy" id="7936"/>
    <lineage>
        <taxon>Eukaryota</taxon>
        <taxon>Metazoa</taxon>
        <taxon>Chordata</taxon>
        <taxon>Craniata</taxon>
        <taxon>Vertebrata</taxon>
        <taxon>Euteleostomi</taxon>
        <taxon>Actinopterygii</taxon>
        <taxon>Neopterygii</taxon>
        <taxon>Teleostei</taxon>
        <taxon>Anguilliformes</taxon>
        <taxon>Anguillidae</taxon>
        <taxon>Anguilla</taxon>
    </lineage>
</organism>
<proteinExistence type="predicted"/>
<accession>A0A0E9TA31</accession>
<name>A0A0E9TA31_ANGAN</name>
<protein>
    <submittedName>
        <fullName evidence="1">Uncharacterized protein</fullName>
    </submittedName>
</protein>
<reference evidence="1" key="2">
    <citation type="journal article" date="2015" name="Fish Shellfish Immunol.">
        <title>Early steps in the European eel (Anguilla anguilla)-Vibrio vulnificus interaction in the gills: Role of the RtxA13 toxin.</title>
        <authorList>
            <person name="Callol A."/>
            <person name="Pajuelo D."/>
            <person name="Ebbesson L."/>
            <person name="Teles M."/>
            <person name="MacKenzie S."/>
            <person name="Amaro C."/>
        </authorList>
    </citation>
    <scope>NUCLEOTIDE SEQUENCE</scope>
</reference>